<proteinExistence type="predicted"/>
<feature type="region of interest" description="Disordered" evidence="1">
    <location>
        <begin position="267"/>
        <end position="536"/>
    </location>
</feature>
<accession>A0A6P6EVX6</accession>
<dbReference type="GeneID" id="101580932"/>
<feature type="compositionally biased region" description="Basic and acidic residues" evidence="1">
    <location>
        <begin position="123"/>
        <end position="139"/>
    </location>
</feature>
<organism evidence="2 3">
    <name type="scientific">Octodon degus</name>
    <name type="common">Degu</name>
    <name type="synonym">Sciurus degus</name>
    <dbReference type="NCBI Taxonomy" id="10160"/>
    <lineage>
        <taxon>Eukaryota</taxon>
        <taxon>Metazoa</taxon>
        <taxon>Chordata</taxon>
        <taxon>Craniata</taxon>
        <taxon>Vertebrata</taxon>
        <taxon>Euteleostomi</taxon>
        <taxon>Mammalia</taxon>
        <taxon>Eutheria</taxon>
        <taxon>Euarchontoglires</taxon>
        <taxon>Glires</taxon>
        <taxon>Rodentia</taxon>
        <taxon>Hystricomorpha</taxon>
        <taxon>Octodontidae</taxon>
        <taxon>Octodon</taxon>
    </lineage>
</organism>
<dbReference type="Proteomes" id="UP000515203">
    <property type="component" value="Unplaced"/>
</dbReference>
<protein>
    <submittedName>
        <fullName evidence="3">Uncharacterized protein C6orf222 homolog</fullName>
    </submittedName>
</protein>
<dbReference type="AlphaFoldDB" id="A0A6P6EVX6"/>
<feature type="compositionally biased region" description="Basic and acidic residues" evidence="1">
    <location>
        <begin position="171"/>
        <end position="186"/>
    </location>
</feature>
<gene>
    <name evidence="3" type="primary">CUNH6orf222</name>
</gene>
<feature type="compositionally biased region" description="Basic residues" evidence="1">
    <location>
        <begin position="151"/>
        <end position="170"/>
    </location>
</feature>
<feature type="compositionally biased region" description="Low complexity" evidence="1">
    <location>
        <begin position="67"/>
        <end position="77"/>
    </location>
</feature>
<evidence type="ECO:0000256" key="1">
    <source>
        <dbReference type="SAM" id="MobiDB-lite"/>
    </source>
</evidence>
<name>A0A6P6EVX6_OCTDE</name>
<sequence>MSDFRGSSQMEDPRRTQSLDRSRASRKDSESHSCQCLSLPSTSCRRVSRRAIDAGAQGSLNPGPSSGAQGAEAAAADTLEEARGFLPSEPGPPPDTKKDKAQRQVQQGWLKTVLNFILGIGFEESKDKAPRRPKEKEDVLESPEIAEELTRRKKAQDKKASYKKHSHRKHGAEEVEGSHDQEEGSRQARLPKMAATSYSEEAEVAPVCKGGQDSSGHQALPSRGAGAELRDSSPQATGSRPTEEPRKPAEDDVIRMIVEFLEKVGDQCEEEPPAPQTEALVRNPTYGCRRKPQEKKASSLKRALSLKKCSPEQPRRVGAASNVPSLEARPPKRPSFLPLCVGGGQRPSTSSSPGCEGAGAHEAWTTDGGGPSPSELPTRAGCRGPKEELPLDRASESNEFLRKILMLLGEEEEPAGEQQPQGQEAEAAGESQAQAMRRKPQEKKPSSLRRAFSYKRHSSKEPRRTGAVETGGAVTPDPRPPKRPSFLPLCVSVHRASIPSSSDEEDLESQEPLATEGAASGFPKAASQASSCTPDGGLQLPQEGACTSKEHTIYKLVQLLQEVDGELGKQIRRHPSFKRLFYEFSDSSLRKLVAILRSQRVHPADGDRNLPKRSFPLAFGLANKYADSHSRTFCSLMGSRGHYSQHGGAQALAREAQPNLTSPGCQSPD</sequence>
<feature type="compositionally biased region" description="Low complexity" evidence="1">
    <location>
        <begin position="416"/>
        <end position="435"/>
    </location>
</feature>
<dbReference type="OrthoDB" id="9836802at2759"/>
<feature type="compositionally biased region" description="Polar residues" evidence="1">
    <location>
        <begin position="658"/>
        <end position="669"/>
    </location>
</feature>
<dbReference type="Pfam" id="PF15661">
    <property type="entry name" value="CF222"/>
    <property type="match status" value="1"/>
</dbReference>
<feature type="region of interest" description="Disordered" evidence="1">
    <location>
        <begin position="1"/>
        <end position="38"/>
    </location>
</feature>
<feature type="compositionally biased region" description="Basic and acidic residues" evidence="1">
    <location>
        <begin position="384"/>
        <end position="402"/>
    </location>
</feature>
<feature type="region of interest" description="Disordered" evidence="1">
    <location>
        <begin position="647"/>
        <end position="669"/>
    </location>
</feature>
<feature type="compositionally biased region" description="Polar residues" evidence="1">
    <location>
        <begin position="1"/>
        <end position="10"/>
    </location>
</feature>
<reference evidence="3" key="1">
    <citation type="submission" date="2025-08" db="UniProtKB">
        <authorList>
            <consortium name="RefSeq"/>
        </authorList>
    </citation>
    <scope>IDENTIFICATION</scope>
</reference>
<dbReference type="RefSeq" id="XP_023576168.1">
    <property type="nucleotide sequence ID" value="XM_023720400.1"/>
</dbReference>
<feature type="region of interest" description="Disordered" evidence="1">
    <location>
        <begin position="122"/>
        <end position="252"/>
    </location>
</feature>
<dbReference type="InParanoid" id="A0A6P6EVX6"/>
<dbReference type="CTD" id="389384"/>
<evidence type="ECO:0000313" key="2">
    <source>
        <dbReference type="Proteomes" id="UP000515203"/>
    </source>
</evidence>
<feature type="compositionally biased region" description="Basic and acidic residues" evidence="1">
    <location>
        <begin position="241"/>
        <end position="252"/>
    </location>
</feature>
<keyword evidence="2" id="KW-1185">Reference proteome</keyword>
<feature type="compositionally biased region" description="Basic and acidic residues" evidence="1">
    <location>
        <begin position="11"/>
        <end position="31"/>
    </location>
</feature>
<dbReference type="FunCoup" id="A0A6P6EVX6">
    <property type="interactions" value="2"/>
</dbReference>
<dbReference type="PANTHER" id="PTHR22435:SF0">
    <property type="entry name" value="PROTEIN BNIP5"/>
    <property type="match status" value="1"/>
</dbReference>
<dbReference type="InterPro" id="IPR031362">
    <property type="entry name" value="BNIP5"/>
</dbReference>
<dbReference type="PANTHER" id="PTHR22435">
    <property type="entry name" value="CHROMOSOME 6 OPEN READING FRAME 222"/>
    <property type="match status" value="1"/>
</dbReference>
<feature type="region of interest" description="Disordered" evidence="1">
    <location>
        <begin position="55"/>
        <end position="106"/>
    </location>
</feature>
<evidence type="ECO:0000313" key="3">
    <source>
        <dbReference type="RefSeq" id="XP_023576168.1"/>
    </source>
</evidence>